<evidence type="ECO:0000256" key="1">
    <source>
        <dbReference type="SAM" id="MobiDB-lite"/>
    </source>
</evidence>
<organism evidence="2 3">
    <name type="scientific">Streptomyces asoensis</name>
    <dbReference type="NCBI Taxonomy" id="249586"/>
    <lineage>
        <taxon>Bacteria</taxon>
        <taxon>Bacillati</taxon>
        <taxon>Actinomycetota</taxon>
        <taxon>Actinomycetes</taxon>
        <taxon>Kitasatosporales</taxon>
        <taxon>Streptomycetaceae</taxon>
        <taxon>Streptomyces</taxon>
    </lineage>
</organism>
<comment type="caution">
    <text evidence="2">The sequence shown here is derived from an EMBL/GenBank/DDBJ whole genome shotgun (WGS) entry which is preliminary data.</text>
</comment>
<feature type="region of interest" description="Disordered" evidence="1">
    <location>
        <begin position="1"/>
        <end position="95"/>
    </location>
</feature>
<reference evidence="3" key="1">
    <citation type="submission" date="2023-07" db="EMBL/GenBank/DDBJ databases">
        <title>Whole genome shotgun sequence of Streptomyces cacaoi subsp. asoensis NBRC 13813.</title>
        <authorList>
            <person name="Komaki H."/>
            <person name="Tamura T."/>
        </authorList>
    </citation>
    <scope>NUCLEOTIDE SEQUENCE [LARGE SCALE GENOMIC DNA]</scope>
    <source>
        <strain evidence="3">NBRC 13813</strain>
    </source>
</reference>
<feature type="compositionally biased region" description="Low complexity" evidence="1">
    <location>
        <begin position="70"/>
        <end position="79"/>
    </location>
</feature>
<feature type="compositionally biased region" description="Low complexity" evidence="1">
    <location>
        <begin position="29"/>
        <end position="43"/>
    </location>
</feature>
<evidence type="ECO:0000313" key="3">
    <source>
        <dbReference type="Proteomes" id="UP000649259"/>
    </source>
</evidence>
<proteinExistence type="predicted"/>
<sequence length="135" mass="13616">MLGGEFGDARQVGALGVPDPCDGAHRTSPAAGAAPGAPGAPGAVPDGSALRAGRRSVRTGGFFADTAGGSSSRRSIRTSWGVGAPPSTVGERSPRWRTAAVTHAAGSKVIPEGFADDRWLVKLASFRPKLALPKS</sequence>
<evidence type="ECO:0000313" key="2">
    <source>
        <dbReference type="EMBL" id="GHI60319.1"/>
    </source>
</evidence>
<keyword evidence="3" id="KW-1185">Reference proteome</keyword>
<name>A0ABQ3RWS6_9ACTN</name>
<accession>A0ABQ3RWS6</accession>
<dbReference type="EMBL" id="BNEB01000002">
    <property type="protein sequence ID" value="GHI60319.1"/>
    <property type="molecule type" value="Genomic_DNA"/>
</dbReference>
<gene>
    <name evidence="2" type="ORF">Saso_19690</name>
</gene>
<dbReference type="Proteomes" id="UP000649259">
    <property type="component" value="Unassembled WGS sequence"/>
</dbReference>
<protein>
    <submittedName>
        <fullName evidence="2">Uncharacterized protein</fullName>
    </submittedName>
</protein>